<dbReference type="EMBL" id="KZ820340">
    <property type="protein sequence ID" value="PWN47778.1"/>
    <property type="molecule type" value="Genomic_DNA"/>
</dbReference>
<accession>A0ACD0NPK2</accession>
<name>A0ACD0NPK2_9BASI</name>
<gene>
    <name evidence="1" type="ORF">IE53DRAFT_381867</name>
</gene>
<evidence type="ECO:0000313" key="2">
    <source>
        <dbReference type="Proteomes" id="UP000245626"/>
    </source>
</evidence>
<dbReference type="Proteomes" id="UP000245626">
    <property type="component" value="Unassembled WGS sequence"/>
</dbReference>
<keyword evidence="2" id="KW-1185">Reference proteome</keyword>
<sequence length="1124" mass="121138">MVSIHPPFSGYPQSPDPTLTDPQWLSTLEKHSIFSQAQPLHPHPDHADVSLNLQPDHFPAGSTNPSLLAIRNTDLLLCQPATNQIRIASLIDAKASASASSSSSSHQTYYKVLTPSQPSHLDFKVRHISVNPTGKLLAIVGDQRLSILVLPRSGYSKHVGSDIQVRSAPVGPYYHSDHATSAIAKVQWHPWGEGGTSLLVLTQDGTLREYDVARDTEEPQQSVSFLPQRPNQPYSGHSSSSYHQRASRSRSATPTAASLAASMRSTPGKHSRADFSPPASSRHHGAAFCLTADDDDSKVAVSFTLCFPAGATTSGSPTALQTREDHAPPPTSKAKTQQGAADWSSFTVFGLMRNGDIYAICPLMPRNSIIPPSYIHTLSRLTSFKVASASDPDEAGEGSTNELQLRYLSSLLKQVSDKTSEHAAQRSRSSVTPRPMSEVASRARSTSTMDLDRLSEPLGGMEQSQGPGQIQDVEGYDDVQDVPLRLHPPSWSVSNPSAGTSAGKHVPTSQGPFLLRPAPVELCDECESASCDLSWSWLTSGSLGGGEVSGPGLGALTIVGHDGRVDIGLLLDTVDARWGTVSSRGKKAEPAAKHRSNRYAFSDTEDDLDDSSYIRGTSEVPASSLPTLLVYETIDLGLLSTLAENRTPRIAQSAASELLLKQSSAFRPSIVRDPLYSDTIYIYHSLGAHCLSMSKWSKKLLEAISLPSEDEIEEKRSSALGPAAYNASESQSRESALTKVLHQGQPSEVAWIVQTSSGPETGQVDSDVLNPITSICILSDVYLSYSLLAVTSDLQLVAMELSLRIQVDDLLPLGLPSVAKLGEESTASSASKPYVSLLGDGPPFNPPPLFDRSGSLNSLPSQPRRAGLSSAKSSSEIVITPETLRGLGKTVEGFRTEIRDVVKAGNTVQARLDLQVREMGRMLERLDMIRKRTEVLLGASTTQPMNGVGASKKEELESRLKRVGETQRLLVARTDRTLQRLMDHHQPSLSVYEKRWFDELARIAADVGIRGEGGDEEEQIARKKGLTAKADQLAHQLSLLRPSLQALAEECKRRSAEPSSSSEEDGGAPWHPNQRLGSAQLRKVEAMLANEASLLSEARSKVLEINSRISRTISGGAGTVASLI</sequence>
<reference evidence="1 2" key="1">
    <citation type="journal article" date="2018" name="Mol. Biol. Evol.">
        <title>Broad Genomic Sampling Reveals a Smut Pathogenic Ancestry of the Fungal Clade Ustilaginomycotina.</title>
        <authorList>
            <person name="Kijpornyongpan T."/>
            <person name="Mondo S.J."/>
            <person name="Barry K."/>
            <person name="Sandor L."/>
            <person name="Lee J."/>
            <person name="Lipzen A."/>
            <person name="Pangilinan J."/>
            <person name="LaButti K."/>
            <person name="Hainaut M."/>
            <person name="Henrissat B."/>
            <person name="Grigoriev I.V."/>
            <person name="Spatafora J.W."/>
            <person name="Aime M.C."/>
        </authorList>
    </citation>
    <scope>NUCLEOTIDE SEQUENCE [LARGE SCALE GENOMIC DNA]</scope>
    <source>
        <strain evidence="1 2">SA 807</strain>
    </source>
</reference>
<evidence type="ECO:0000313" key="1">
    <source>
        <dbReference type="EMBL" id="PWN47778.1"/>
    </source>
</evidence>
<proteinExistence type="predicted"/>
<organism evidence="1 2">
    <name type="scientific">Violaceomyces palustris</name>
    <dbReference type="NCBI Taxonomy" id="1673888"/>
    <lineage>
        <taxon>Eukaryota</taxon>
        <taxon>Fungi</taxon>
        <taxon>Dikarya</taxon>
        <taxon>Basidiomycota</taxon>
        <taxon>Ustilaginomycotina</taxon>
        <taxon>Ustilaginomycetes</taxon>
        <taxon>Violaceomycetales</taxon>
        <taxon>Violaceomycetaceae</taxon>
        <taxon>Violaceomyces</taxon>
    </lineage>
</organism>
<protein>
    <submittedName>
        <fullName evidence="1">Uncharacterized protein</fullName>
    </submittedName>
</protein>